<organism evidence="1">
    <name type="scientific">marine sediment metagenome</name>
    <dbReference type="NCBI Taxonomy" id="412755"/>
    <lineage>
        <taxon>unclassified sequences</taxon>
        <taxon>metagenomes</taxon>
        <taxon>ecological metagenomes</taxon>
    </lineage>
</organism>
<sequence>MEACILAEKLQEFMDQFGEDAQVRIASQPAWPFEYDIRGCVDSVELGPEEEGDPVDMDGDPEPIFYIVEGAQLGYFRKEAWDTCS</sequence>
<proteinExistence type="predicted"/>
<dbReference type="AlphaFoldDB" id="X0WYJ9"/>
<dbReference type="EMBL" id="BARS01048800">
    <property type="protein sequence ID" value="GAG28297.1"/>
    <property type="molecule type" value="Genomic_DNA"/>
</dbReference>
<reference evidence="1" key="1">
    <citation type="journal article" date="2014" name="Front. Microbiol.">
        <title>High frequency of phylogenetically diverse reductive dehalogenase-homologous genes in deep subseafloor sedimentary metagenomes.</title>
        <authorList>
            <person name="Kawai M."/>
            <person name="Futagami T."/>
            <person name="Toyoda A."/>
            <person name="Takaki Y."/>
            <person name="Nishi S."/>
            <person name="Hori S."/>
            <person name="Arai W."/>
            <person name="Tsubouchi T."/>
            <person name="Morono Y."/>
            <person name="Uchiyama I."/>
            <person name="Ito T."/>
            <person name="Fujiyama A."/>
            <person name="Inagaki F."/>
            <person name="Takami H."/>
        </authorList>
    </citation>
    <scope>NUCLEOTIDE SEQUENCE</scope>
    <source>
        <strain evidence="1">Expedition CK06-06</strain>
    </source>
</reference>
<name>X0WYJ9_9ZZZZ</name>
<comment type="caution">
    <text evidence="1">The sequence shown here is derived from an EMBL/GenBank/DDBJ whole genome shotgun (WGS) entry which is preliminary data.</text>
</comment>
<protein>
    <submittedName>
        <fullName evidence="1">Uncharacterized protein</fullName>
    </submittedName>
</protein>
<evidence type="ECO:0000313" key="1">
    <source>
        <dbReference type="EMBL" id="GAG28297.1"/>
    </source>
</evidence>
<gene>
    <name evidence="1" type="ORF">S01H1_73071</name>
</gene>
<accession>X0WYJ9</accession>